<evidence type="ECO:0000313" key="2">
    <source>
        <dbReference type="EMBL" id="KAF6820496.1"/>
    </source>
</evidence>
<protein>
    <submittedName>
        <fullName evidence="2">Uncharacterized protein</fullName>
    </submittedName>
</protein>
<sequence>MSSSAVAGSHWQLLRLSAPKSTSAEGGHPGKAAPGQRPCVSVPCPQSVPSGEAGLSVLPSTGSVVTDSDGLGGRTVDQEICGTRTGGSNISYYSRAGTDGQS</sequence>
<feature type="compositionally biased region" description="Low complexity" evidence="1">
    <location>
        <begin position="38"/>
        <end position="50"/>
    </location>
</feature>
<dbReference type="Proteomes" id="UP000652219">
    <property type="component" value="Unassembled WGS sequence"/>
</dbReference>
<dbReference type="EMBL" id="WIGN01000005">
    <property type="protein sequence ID" value="KAF6820496.1"/>
    <property type="molecule type" value="Genomic_DNA"/>
</dbReference>
<evidence type="ECO:0000256" key="1">
    <source>
        <dbReference type="SAM" id="MobiDB-lite"/>
    </source>
</evidence>
<feature type="region of interest" description="Disordered" evidence="1">
    <location>
        <begin position="1"/>
        <end position="102"/>
    </location>
</feature>
<dbReference type="AlphaFoldDB" id="A0A8H6JXH3"/>
<accession>A0A8H6JXH3</accession>
<keyword evidence="3" id="KW-1185">Reference proteome</keyword>
<proteinExistence type="predicted"/>
<gene>
    <name evidence="2" type="ORF">CSOJ01_00752</name>
</gene>
<name>A0A8H6JXH3_9PEZI</name>
<reference evidence="2 3" key="1">
    <citation type="journal article" date="2020" name="Phytopathology">
        <title>Genome Sequence Resources of Colletotrichum truncatum, C. plurivorum, C. musicola, and C. sojae: Four Species Pathogenic to Soybean (Glycine max).</title>
        <authorList>
            <person name="Rogerio F."/>
            <person name="Boufleur T.R."/>
            <person name="Ciampi-Guillardi M."/>
            <person name="Sukno S.A."/>
            <person name="Thon M.R."/>
            <person name="Massola Junior N.S."/>
            <person name="Baroncelli R."/>
        </authorList>
    </citation>
    <scope>NUCLEOTIDE SEQUENCE [LARGE SCALE GENOMIC DNA]</scope>
    <source>
        <strain evidence="2 3">LFN0009</strain>
    </source>
</reference>
<comment type="caution">
    <text evidence="2">The sequence shown here is derived from an EMBL/GenBank/DDBJ whole genome shotgun (WGS) entry which is preliminary data.</text>
</comment>
<evidence type="ECO:0000313" key="3">
    <source>
        <dbReference type="Proteomes" id="UP000652219"/>
    </source>
</evidence>
<organism evidence="2 3">
    <name type="scientific">Colletotrichum sojae</name>
    <dbReference type="NCBI Taxonomy" id="2175907"/>
    <lineage>
        <taxon>Eukaryota</taxon>
        <taxon>Fungi</taxon>
        <taxon>Dikarya</taxon>
        <taxon>Ascomycota</taxon>
        <taxon>Pezizomycotina</taxon>
        <taxon>Sordariomycetes</taxon>
        <taxon>Hypocreomycetidae</taxon>
        <taxon>Glomerellales</taxon>
        <taxon>Glomerellaceae</taxon>
        <taxon>Colletotrichum</taxon>
        <taxon>Colletotrichum orchidearum species complex</taxon>
    </lineage>
</organism>